<dbReference type="AlphaFoldDB" id="A0A6J8DF78"/>
<gene>
    <name evidence="3" type="ORF">MCOR_39391</name>
</gene>
<dbReference type="OrthoDB" id="5983328at2759"/>
<keyword evidence="4" id="KW-1185">Reference proteome</keyword>
<dbReference type="Proteomes" id="UP000507470">
    <property type="component" value="Unassembled WGS sequence"/>
</dbReference>
<proteinExistence type="predicted"/>
<organism evidence="3 4">
    <name type="scientific">Mytilus coruscus</name>
    <name type="common">Sea mussel</name>
    <dbReference type="NCBI Taxonomy" id="42192"/>
    <lineage>
        <taxon>Eukaryota</taxon>
        <taxon>Metazoa</taxon>
        <taxon>Spiralia</taxon>
        <taxon>Lophotrochozoa</taxon>
        <taxon>Mollusca</taxon>
        <taxon>Bivalvia</taxon>
        <taxon>Autobranchia</taxon>
        <taxon>Pteriomorphia</taxon>
        <taxon>Mytilida</taxon>
        <taxon>Mytiloidea</taxon>
        <taxon>Mytilidae</taxon>
        <taxon>Mytilinae</taxon>
        <taxon>Mytilus</taxon>
    </lineage>
</organism>
<feature type="coiled-coil region" evidence="1">
    <location>
        <begin position="1"/>
        <end position="28"/>
    </location>
</feature>
<keyword evidence="1" id="KW-0175">Coiled coil</keyword>
<evidence type="ECO:0000313" key="3">
    <source>
        <dbReference type="EMBL" id="CAC5405734.1"/>
    </source>
</evidence>
<name>A0A6J8DF78_MYTCO</name>
<evidence type="ECO:0000313" key="4">
    <source>
        <dbReference type="Proteomes" id="UP000507470"/>
    </source>
</evidence>
<accession>A0A6J8DF78</accession>
<dbReference type="EMBL" id="CACVKT020007130">
    <property type="protein sequence ID" value="CAC5405734.1"/>
    <property type="molecule type" value="Genomic_DNA"/>
</dbReference>
<feature type="region of interest" description="Disordered" evidence="2">
    <location>
        <begin position="1"/>
        <end position="28"/>
    </location>
</feature>
<reference evidence="3 4" key="1">
    <citation type="submission" date="2020-06" db="EMBL/GenBank/DDBJ databases">
        <authorList>
            <person name="Li R."/>
            <person name="Bekaert M."/>
        </authorList>
    </citation>
    <scope>NUCLEOTIDE SEQUENCE [LARGE SCALE GENOMIC DNA]</scope>
    <source>
        <strain evidence="4">wild</strain>
    </source>
</reference>
<sequence length="238" mass="27256">MRKQRHKKNELKEKNKQYVRKHREKRSEQVVRTYSKEELDNSFNTKISKCRSLKKMKNALPRTQTKRAALIPSYIQIKRASTSPTVATLQKLQILTSNEQKEMCAMGSSIIKDIKVALDYSKGQISDDARKTGSIITSAVNGNEVQKNRIKLKVARNLGLPAKTLAKGRRSRTSVLQTEKSSWTYTSRKTKSDAMSEDEKKTVYEFWLSPSISRPTGKKDIKRVILGPKIYSSHMIHV</sequence>
<evidence type="ECO:0000256" key="1">
    <source>
        <dbReference type="SAM" id="Coils"/>
    </source>
</evidence>
<protein>
    <submittedName>
        <fullName evidence="3">Uncharacterized protein</fullName>
    </submittedName>
</protein>
<evidence type="ECO:0000256" key="2">
    <source>
        <dbReference type="SAM" id="MobiDB-lite"/>
    </source>
</evidence>